<evidence type="ECO:0000313" key="3">
    <source>
        <dbReference type="Proteomes" id="UP000230233"/>
    </source>
</evidence>
<reference evidence="3" key="1">
    <citation type="submission" date="2017-10" db="EMBL/GenBank/DDBJ databases">
        <title>Rapid genome shrinkage in a self-fertile nematode reveals novel sperm competition proteins.</title>
        <authorList>
            <person name="Yin D."/>
            <person name="Schwarz E.M."/>
            <person name="Thomas C.G."/>
            <person name="Felde R.L."/>
            <person name="Korf I.F."/>
            <person name="Cutter A.D."/>
            <person name="Schartner C.M."/>
            <person name="Ralston E.J."/>
            <person name="Meyer B.J."/>
            <person name="Haag E.S."/>
        </authorList>
    </citation>
    <scope>NUCLEOTIDE SEQUENCE [LARGE SCALE GENOMIC DNA]</scope>
    <source>
        <strain evidence="3">JU1422</strain>
    </source>
</reference>
<dbReference type="EMBL" id="PDUG01000005">
    <property type="protein sequence ID" value="PIC26679.1"/>
    <property type="molecule type" value="Genomic_DNA"/>
</dbReference>
<dbReference type="AlphaFoldDB" id="A0A2G5THB5"/>
<dbReference type="Proteomes" id="UP000230233">
    <property type="component" value="Chromosome V"/>
</dbReference>
<dbReference type="OrthoDB" id="5791606at2759"/>
<keyword evidence="3" id="KW-1185">Reference proteome</keyword>
<keyword evidence="1" id="KW-0732">Signal</keyword>
<proteinExistence type="predicted"/>
<feature type="chain" id="PRO_5013855389" evidence="1">
    <location>
        <begin position="19"/>
        <end position="75"/>
    </location>
</feature>
<organism evidence="2 3">
    <name type="scientific">Caenorhabditis nigoni</name>
    <dbReference type="NCBI Taxonomy" id="1611254"/>
    <lineage>
        <taxon>Eukaryota</taxon>
        <taxon>Metazoa</taxon>
        <taxon>Ecdysozoa</taxon>
        <taxon>Nematoda</taxon>
        <taxon>Chromadorea</taxon>
        <taxon>Rhabditida</taxon>
        <taxon>Rhabditina</taxon>
        <taxon>Rhabditomorpha</taxon>
        <taxon>Rhabditoidea</taxon>
        <taxon>Rhabditidae</taxon>
        <taxon>Peloderinae</taxon>
        <taxon>Caenorhabditis</taxon>
    </lineage>
</organism>
<comment type="caution">
    <text evidence="2">The sequence shown here is derived from an EMBL/GenBank/DDBJ whole genome shotgun (WGS) entry which is preliminary data.</text>
</comment>
<accession>A0A2G5THB5</accession>
<sequence length="75" mass="8051">MKILSILFFVALFSAGVAFRKAADQSSAFLDHGEVVLEDKPDIPGNIAGPDGNLPTHVTFSDVGEEEATTKIIYQ</sequence>
<feature type="signal peptide" evidence="1">
    <location>
        <begin position="1"/>
        <end position="18"/>
    </location>
</feature>
<name>A0A2G5THB5_9PELO</name>
<evidence type="ECO:0000256" key="1">
    <source>
        <dbReference type="SAM" id="SignalP"/>
    </source>
</evidence>
<gene>
    <name evidence="2" type="primary">Cni-K03B8.11</name>
    <name evidence="2" type="synonym">Cnig_chr_V.g19182</name>
    <name evidence="2" type="ORF">B9Z55_019182</name>
</gene>
<evidence type="ECO:0000313" key="2">
    <source>
        <dbReference type="EMBL" id="PIC26679.1"/>
    </source>
</evidence>
<protein>
    <submittedName>
        <fullName evidence="2">Uncharacterized protein</fullName>
    </submittedName>
</protein>